<dbReference type="GO" id="GO:0008757">
    <property type="term" value="F:S-adenosylmethionine-dependent methyltransferase activity"/>
    <property type="evidence" value="ECO:0007669"/>
    <property type="project" value="InterPro"/>
</dbReference>
<dbReference type="InterPro" id="IPR036105">
    <property type="entry name" value="DiNase_FeMo-co_biosyn_sf"/>
</dbReference>
<evidence type="ECO:0000313" key="4">
    <source>
        <dbReference type="Proteomes" id="UP000008138"/>
    </source>
</evidence>
<dbReference type="InterPro" id="IPR003731">
    <property type="entry name" value="Di-Nase_FeMo-co_biosynth"/>
</dbReference>
<dbReference type="GO" id="GO:0032259">
    <property type="term" value="P:methylation"/>
    <property type="evidence" value="ECO:0007669"/>
    <property type="project" value="UniProtKB-KW"/>
</dbReference>
<dbReference type="HOGENOM" id="CLU_955189_0_0_2"/>
<feature type="domain" description="Methyltransferase type 11" evidence="2">
    <location>
        <begin position="144"/>
        <end position="235"/>
    </location>
</feature>
<dbReference type="Gene3D" id="3.40.50.150">
    <property type="entry name" value="Vaccinia Virus protein VP39"/>
    <property type="match status" value="1"/>
</dbReference>
<dbReference type="eggNOG" id="arCOG02702">
    <property type="taxonomic scope" value="Archaea"/>
</dbReference>
<gene>
    <name evidence="3" type="ordered locus">TUZN_0292</name>
</gene>
<dbReference type="GeneID" id="10359839"/>
<dbReference type="SUPFAM" id="SSF53335">
    <property type="entry name" value="S-adenosyl-L-methionine-dependent methyltransferases"/>
    <property type="match status" value="1"/>
</dbReference>
<dbReference type="eggNOG" id="arCOG02734">
    <property type="taxonomic scope" value="Archaea"/>
</dbReference>
<reference evidence="3 4" key="1">
    <citation type="journal article" date="2011" name="J. Bacteriol.">
        <title>Complete genome sequence of the thermoacidophilic crenarchaeon Thermoproteus uzoniensis 768-20.</title>
        <authorList>
            <person name="Mardanov A.V."/>
            <person name="Gumerov V.M."/>
            <person name="Beletsky A.V."/>
            <person name="Prokofeva M.I."/>
            <person name="Bonch-Osmolovskaya E.A."/>
            <person name="Ravin N.V."/>
            <person name="Skryabin K.G."/>
        </authorList>
    </citation>
    <scope>NUCLEOTIDE SEQUENCE [LARGE SCALE GENOMIC DNA]</scope>
    <source>
        <strain evidence="3 4">768-20</strain>
    </source>
</reference>
<proteinExistence type="predicted"/>
<feature type="domain" description="Dinitrogenase iron-molybdenum cofactor biosynthesis" evidence="1">
    <location>
        <begin position="9"/>
        <end position="99"/>
    </location>
</feature>
<dbReference type="InterPro" id="IPR050508">
    <property type="entry name" value="Methyltransf_Superfamily"/>
</dbReference>
<dbReference type="KEGG" id="tuz:TUZN_0292"/>
<dbReference type="InterPro" id="IPR013216">
    <property type="entry name" value="Methyltransf_11"/>
</dbReference>
<name>F2L2C5_THEU7</name>
<dbReference type="CDD" id="cd02440">
    <property type="entry name" value="AdoMet_MTases"/>
    <property type="match status" value="1"/>
</dbReference>
<keyword evidence="3" id="KW-0808">Transferase</keyword>
<reference key="2">
    <citation type="submission" date="2011-03" db="EMBL/GenBank/DDBJ databases">
        <title>Complete genome sequence of the thermoacidophilic crenarchaeon Thermoproteus uzoniensis 768-20.</title>
        <authorList>
            <person name="Mardanov A.V."/>
            <person name="Gumerov V.M."/>
            <person name="Beletsky A.V."/>
            <person name="Prokofeva M.I."/>
            <person name="Bonch-Osmolovskaya E.A."/>
            <person name="Ravin N.V."/>
            <person name="Skryabin K.G."/>
        </authorList>
    </citation>
    <scope>NUCLEOTIDE SEQUENCE</scope>
    <source>
        <strain>768-20</strain>
    </source>
</reference>
<accession>F2L2C5</accession>
<dbReference type="AlphaFoldDB" id="F2L2C5"/>
<organism evidence="3 4">
    <name type="scientific">Thermoproteus uzoniensis (strain 768-20)</name>
    <dbReference type="NCBI Taxonomy" id="999630"/>
    <lineage>
        <taxon>Archaea</taxon>
        <taxon>Thermoproteota</taxon>
        <taxon>Thermoprotei</taxon>
        <taxon>Thermoproteales</taxon>
        <taxon>Thermoproteaceae</taxon>
        <taxon>Thermoproteus</taxon>
    </lineage>
</organism>
<keyword evidence="4" id="KW-1185">Reference proteome</keyword>
<dbReference type="PANTHER" id="PTHR42912">
    <property type="entry name" value="METHYLTRANSFERASE"/>
    <property type="match status" value="1"/>
</dbReference>
<dbReference type="Gene3D" id="3.30.420.130">
    <property type="entry name" value="Dinitrogenase iron-molybdenum cofactor biosynthesis domain"/>
    <property type="match status" value="1"/>
</dbReference>
<evidence type="ECO:0000259" key="2">
    <source>
        <dbReference type="Pfam" id="PF08241"/>
    </source>
</evidence>
<dbReference type="STRING" id="999630.TUZN_0292"/>
<dbReference type="PANTHER" id="PTHR42912:SF93">
    <property type="entry name" value="N6-ADENOSINE-METHYLTRANSFERASE TMT1A"/>
    <property type="match status" value="1"/>
</dbReference>
<dbReference type="OrthoDB" id="1018at2157"/>
<keyword evidence="3" id="KW-0489">Methyltransferase</keyword>
<sequence>MRIAISKTGNRVDGPGEGEEIAIYEVEDGRYKLVEVVENPAKYAKMARGAAALAEARRRGAQALIVSEIGPRGFEIAKVWGLKVYVYEGLVEEALARFVEGELKEAEGPTHHEHHHHGGHWRGVSEDEYALLLKYTPRGGIAADLGCGAGRLCEVLKDIASRVYCVDIDEEALKEVEKIGAPNLSILREDVLHTSIPGNSVDVVVMSNVFHDLADKKAAAAEVARILRQGGHVILIEHKPGSPFGPPSFLKMSPDDVRKYFKGFKEVEYQDLGHNYALVFQKA</sequence>
<dbReference type="Pfam" id="PF02579">
    <property type="entry name" value="Nitro_FeMo-Co"/>
    <property type="match status" value="1"/>
</dbReference>
<dbReference type="RefSeq" id="WP_013679126.1">
    <property type="nucleotide sequence ID" value="NC_015315.1"/>
</dbReference>
<dbReference type="SUPFAM" id="SSF53146">
    <property type="entry name" value="Nitrogenase accessory factor-like"/>
    <property type="match status" value="1"/>
</dbReference>
<protein>
    <submittedName>
        <fullName evidence="3">Methyltransferase type 11</fullName>
    </submittedName>
</protein>
<evidence type="ECO:0000259" key="1">
    <source>
        <dbReference type="Pfam" id="PF02579"/>
    </source>
</evidence>
<dbReference type="Proteomes" id="UP000008138">
    <property type="component" value="Chromosome"/>
</dbReference>
<dbReference type="InterPro" id="IPR029063">
    <property type="entry name" value="SAM-dependent_MTases_sf"/>
</dbReference>
<dbReference type="Pfam" id="PF08241">
    <property type="entry name" value="Methyltransf_11"/>
    <property type="match status" value="1"/>
</dbReference>
<evidence type="ECO:0000313" key="3">
    <source>
        <dbReference type="EMBL" id="AEA11790.1"/>
    </source>
</evidence>
<dbReference type="EMBL" id="CP002590">
    <property type="protein sequence ID" value="AEA11790.1"/>
    <property type="molecule type" value="Genomic_DNA"/>
</dbReference>